<evidence type="ECO:0000256" key="1">
    <source>
        <dbReference type="ARBA" id="ARBA00004123"/>
    </source>
</evidence>
<proteinExistence type="predicted"/>
<feature type="region of interest" description="Disordered" evidence="3">
    <location>
        <begin position="138"/>
        <end position="166"/>
    </location>
</feature>
<sequence>MQQHMDTSVMMQRMAQEEDDDIGSMSSFSDHEDSSNSVGSSTSSEVTEDASSSNSSLSSSSSFQPPSMNDQFNQGPLFQMSDLISDLPIKRGLSKFFEGKSQSFTSLTNARNLEDLVKPERPYNKRMKYCKSYAGGLDRQKSLSPKHPTKGAIMKKTSSKGSFSSFGLKKRSLSGLKSSMPPIPRSGCLSSQALLFA</sequence>
<organism evidence="4 5">
    <name type="scientific">Rhynchospora pubera</name>
    <dbReference type="NCBI Taxonomy" id="906938"/>
    <lineage>
        <taxon>Eukaryota</taxon>
        <taxon>Viridiplantae</taxon>
        <taxon>Streptophyta</taxon>
        <taxon>Embryophyta</taxon>
        <taxon>Tracheophyta</taxon>
        <taxon>Spermatophyta</taxon>
        <taxon>Magnoliopsida</taxon>
        <taxon>Liliopsida</taxon>
        <taxon>Poales</taxon>
        <taxon>Cyperaceae</taxon>
        <taxon>Cyperoideae</taxon>
        <taxon>Rhynchosporeae</taxon>
        <taxon>Rhynchospora</taxon>
    </lineage>
</organism>
<evidence type="ECO:0000256" key="2">
    <source>
        <dbReference type="ARBA" id="ARBA00023242"/>
    </source>
</evidence>
<keyword evidence="5" id="KW-1185">Reference proteome</keyword>
<feature type="compositionally biased region" description="Low complexity" evidence="3">
    <location>
        <begin position="35"/>
        <end position="62"/>
    </location>
</feature>
<feature type="region of interest" description="Disordered" evidence="3">
    <location>
        <begin position="1"/>
        <end position="75"/>
    </location>
</feature>
<dbReference type="Proteomes" id="UP001140206">
    <property type="component" value="Chromosome 2"/>
</dbReference>
<accession>A0AAV8G6I1</accession>
<dbReference type="GO" id="GO:0006950">
    <property type="term" value="P:response to stress"/>
    <property type="evidence" value="ECO:0007669"/>
    <property type="project" value="UniProtKB-ARBA"/>
</dbReference>
<comment type="subcellular location">
    <subcellularLocation>
        <location evidence="1">Nucleus</location>
    </subcellularLocation>
</comment>
<keyword evidence="2" id="KW-0539">Nucleus</keyword>
<comment type="caution">
    <text evidence="4">The sequence shown here is derived from an EMBL/GenBank/DDBJ whole genome shotgun (WGS) entry which is preliminary data.</text>
</comment>
<dbReference type="PANTHER" id="PTHR33172">
    <property type="entry name" value="OS08G0516900 PROTEIN"/>
    <property type="match status" value="1"/>
</dbReference>
<feature type="compositionally biased region" description="Polar residues" evidence="3">
    <location>
        <begin position="1"/>
        <end position="10"/>
    </location>
</feature>
<gene>
    <name evidence="4" type="ORF">LUZ62_050980</name>
</gene>
<dbReference type="AlphaFoldDB" id="A0AAV8G6I1"/>
<evidence type="ECO:0000313" key="5">
    <source>
        <dbReference type="Proteomes" id="UP001140206"/>
    </source>
</evidence>
<dbReference type="InterPro" id="IPR051992">
    <property type="entry name" value="OxStress_Response_Reg"/>
</dbReference>
<evidence type="ECO:0000313" key="4">
    <source>
        <dbReference type="EMBL" id="KAJ4799734.1"/>
    </source>
</evidence>
<feature type="compositionally biased region" description="Low complexity" evidence="3">
    <location>
        <begin position="155"/>
        <end position="166"/>
    </location>
</feature>
<dbReference type="GO" id="GO:0005634">
    <property type="term" value="C:nucleus"/>
    <property type="evidence" value="ECO:0007669"/>
    <property type="project" value="UniProtKB-SubCell"/>
</dbReference>
<protein>
    <submittedName>
        <fullName evidence="4">Oxidative stress 3</fullName>
    </submittedName>
</protein>
<name>A0AAV8G6I1_9POAL</name>
<dbReference type="EMBL" id="JAMFTS010000002">
    <property type="protein sequence ID" value="KAJ4799734.1"/>
    <property type="molecule type" value="Genomic_DNA"/>
</dbReference>
<reference evidence="4" key="1">
    <citation type="submission" date="2022-08" db="EMBL/GenBank/DDBJ databases">
        <authorList>
            <person name="Marques A."/>
        </authorList>
    </citation>
    <scope>NUCLEOTIDE SEQUENCE</scope>
    <source>
        <strain evidence="4">RhyPub2mFocal</strain>
        <tissue evidence="4">Leaves</tissue>
    </source>
</reference>
<dbReference type="PANTHER" id="PTHR33172:SF29">
    <property type="entry name" value="OS06G0559400 PROTEIN"/>
    <property type="match status" value="1"/>
</dbReference>
<evidence type="ECO:0000256" key="3">
    <source>
        <dbReference type="SAM" id="MobiDB-lite"/>
    </source>
</evidence>
<feature type="compositionally biased region" description="Polar residues" evidence="3">
    <location>
        <begin position="63"/>
        <end position="75"/>
    </location>
</feature>